<dbReference type="Proteomes" id="UP000281498">
    <property type="component" value="Unassembled WGS sequence"/>
</dbReference>
<accession>A0A3A9KA56</accession>
<dbReference type="RefSeq" id="WP_110935415.1">
    <property type="nucleotide sequence ID" value="NZ_KZ614146.1"/>
</dbReference>
<organism evidence="1 2">
    <name type="scientific">Salipaludibacillus neizhouensis</name>
    <dbReference type="NCBI Taxonomy" id="885475"/>
    <lineage>
        <taxon>Bacteria</taxon>
        <taxon>Bacillati</taxon>
        <taxon>Bacillota</taxon>
        <taxon>Bacilli</taxon>
        <taxon>Bacillales</taxon>
        <taxon>Bacillaceae</taxon>
    </lineage>
</organism>
<gene>
    <name evidence="1" type="ORF">CR203_08665</name>
</gene>
<dbReference type="EMBL" id="PDOE01000003">
    <property type="protein sequence ID" value="RKL67422.1"/>
    <property type="molecule type" value="Genomic_DNA"/>
</dbReference>
<comment type="caution">
    <text evidence="1">The sequence shown here is derived from an EMBL/GenBank/DDBJ whole genome shotgun (WGS) entry which is preliminary data.</text>
</comment>
<dbReference type="AlphaFoldDB" id="A0A3A9KA56"/>
<keyword evidence="2" id="KW-1185">Reference proteome</keyword>
<evidence type="ECO:0000313" key="1">
    <source>
        <dbReference type="EMBL" id="RKL67422.1"/>
    </source>
</evidence>
<sequence>MMVQEQDETPKIIISGANSDLARHLIKELQQDFQIAALAASVPKQEFFCKNIIWRSCNPLMLWEVEHCIEEADYGIYFVQSLHTINHLTQARTEDLNIIAADNFAQTAKKNRLKKIIYIRCPVEREHKNSRNEIIQDEAEAVMRSYGIPVTTLRTDDIDEESVSLNKVTLDLKKNLSNKRVGDKQLGTSRHEKDKISESIVNENHSVCSVQKLLLPDRKNAQWMAFYYMEWLSKSLNPLIKVKQDFDNNCYIHTVFFKKPLLSFSYLKDRSKPDHALFTISGGILAKRMPFEQGTLEFRKIPGKEECLAAIHDFIPSLPWTFYLITQAKIHLMVMKRFKKNLEKLR</sequence>
<proteinExistence type="predicted"/>
<dbReference type="OrthoDB" id="9774199at2"/>
<dbReference type="Gene3D" id="3.40.50.720">
    <property type="entry name" value="NAD(P)-binding Rossmann-like Domain"/>
    <property type="match status" value="1"/>
</dbReference>
<reference evidence="1 2" key="1">
    <citation type="submission" date="2017-10" db="EMBL/GenBank/DDBJ databases">
        <title>Bacillus sp. nov., a halophilic bacterium isolated from a Keqin Lake.</title>
        <authorList>
            <person name="Wang H."/>
        </authorList>
    </citation>
    <scope>NUCLEOTIDE SEQUENCE [LARGE SCALE GENOMIC DNA]</scope>
    <source>
        <strain evidence="1 2">KCTC 13187</strain>
    </source>
</reference>
<name>A0A3A9KA56_9BACI</name>
<evidence type="ECO:0000313" key="2">
    <source>
        <dbReference type="Proteomes" id="UP000281498"/>
    </source>
</evidence>
<protein>
    <submittedName>
        <fullName evidence="1">Uncharacterized protein</fullName>
    </submittedName>
</protein>
<dbReference type="SUPFAM" id="SSF51735">
    <property type="entry name" value="NAD(P)-binding Rossmann-fold domains"/>
    <property type="match status" value="1"/>
</dbReference>
<dbReference type="InterPro" id="IPR036291">
    <property type="entry name" value="NAD(P)-bd_dom_sf"/>
</dbReference>